<organism evidence="3">
    <name type="scientific">Drosophila melanogaster</name>
    <name type="common">Fruit fly</name>
    <dbReference type="NCBI Taxonomy" id="7227"/>
    <lineage>
        <taxon>Eukaryota</taxon>
        <taxon>Metazoa</taxon>
        <taxon>Ecdysozoa</taxon>
        <taxon>Arthropoda</taxon>
        <taxon>Hexapoda</taxon>
        <taxon>Insecta</taxon>
        <taxon>Pterygota</taxon>
        <taxon>Neoptera</taxon>
        <taxon>Endopterygota</taxon>
        <taxon>Diptera</taxon>
        <taxon>Brachycera</taxon>
        <taxon>Muscomorpha</taxon>
        <taxon>Ephydroidea</taxon>
        <taxon>Drosophilidae</taxon>
        <taxon>Drosophila</taxon>
        <taxon>Sophophora</taxon>
    </lineage>
</organism>
<dbReference type="EMBL" id="KF287639">
    <property type="protein sequence ID" value="AHA93919.1"/>
    <property type="molecule type" value="Genomic_DNA"/>
</dbReference>
<reference evidence="3" key="1">
    <citation type="submission" date="2013-06" db="EMBL/GenBank/DDBJ databases">
        <title>Mutations in CG8878, a novel putative protein kinase, enhance P element dependent silencing (PDS) and Position Effect Variegation (PEV) in Drosophila melanogaster.</title>
        <authorList>
            <person name="Locke J."/>
            <person name="McCracken A."/>
        </authorList>
    </citation>
    <scope>NUCLEOTIDE SEQUENCE</scope>
</reference>
<protein>
    <submittedName>
        <fullName evidence="1">Mutant CG8878 3a22a_3a97a</fullName>
    </submittedName>
    <submittedName>
        <fullName evidence="2">Mutant CG8878 3a52a</fullName>
    </submittedName>
    <submittedName>
        <fullName evidence="3">Mutant CG8878 3a66a</fullName>
    </submittedName>
</protein>
<proteinExistence type="predicted"/>
<dbReference type="EMBL" id="KF287640">
    <property type="protein sequence ID" value="AHA93920.1"/>
    <property type="molecule type" value="Genomic_DNA"/>
</dbReference>
<evidence type="ECO:0000313" key="1">
    <source>
        <dbReference type="EMBL" id="AHA93918.1"/>
    </source>
</evidence>
<name>V5NXQ2_DROME</name>
<evidence type="ECO:0000313" key="2">
    <source>
        <dbReference type="EMBL" id="AHA93919.1"/>
    </source>
</evidence>
<accession>V5NXQ2</accession>
<dbReference type="AlphaFoldDB" id="V5NXQ2"/>
<feature type="non-terminal residue" evidence="3">
    <location>
        <position position="1"/>
    </location>
</feature>
<evidence type="ECO:0000313" key="3">
    <source>
        <dbReference type="EMBL" id="AHA93920.1"/>
    </source>
</evidence>
<gene>
    <name evidence="3" type="primary">CG8878</name>
</gene>
<dbReference type="EMBL" id="KF287638">
    <property type="protein sequence ID" value="AHA93918.1"/>
    <property type="molecule type" value="Genomic_DNA"/>
</dbReference>
<dbReference type="OrthoDB" id="2687620at2759"/>
<sequence length="46" mass="5081">QNCVTVCVCVRSSAQEECVIVTKSQMEAKLYCNACCECAIIHHCTK</sequence>